<reference evidence="5 6" key="1">
    <citation type="submission" date="2019-10" db="EMBL/GenBank/DDBJ databases">
        <title>Complete genome sequence of Vibrio sp. strain THAF100, isolated from non-filtered water from the water column of tank 6 of a marine aquarium containing stony-coral fragments. Water maintained at 26 degree C.</title>
        <authorList>
            <person name="Ruckert C."/>
            <person name="Franco A."/>
            <person name="Kalinowski J."/>
            <person name="Glaeser S."/>
        </authorList>
    </citation>
    <scope>NUCLEOTIDE SEQUENCE [LARGE SCALE GENOMIC DNA]</scope>
    <source>
        <strain evidence="5 6">THAF100</strain>
        <plasmid evidence="6">pthaf100_a</plasmid>
    </source>
</reference>
<dbReference type="AlphaFoldDB" id="A0A5P9CNX3"/>
<keyword evidence="2" id="KW-0012">Acyltransferase</keyword>
<comment type="similarity">
    <text evidence="3">Belongs to the acetyltransferase family. RimJ subfamily.</text>
</comment>
<evidence type="ECO:0000313" key="6">
    <source>
        <dbReference type="Proteomes" id="UP000326936"/>
    </source>
</evidence>
<evidence type="ECO:0000313" key="5">
    <source>
        <dbReference type="EMBL" id="QFT27910.1"/>
    </source>
</evidence>
<accession>A0A5P9CNX3</accession>
<organism evidence="5 6">
    <name type="scientific">Vibrio aquimaris</name>
    <dbReference type="NCBI Taxonomy" id="2587862"/>
    <lineage>
        <taxon>Bacteria</taxon>
        <taxon>Pseudomonadati</taxon>
        <taxon>Pseudomonadota</taxon>
        <taxon>Gammaproteobacteria</taxon>
        <taxon>Vibrionales</taxon>
        <taxon>Vibrionaceae</taxon>
        <taxon>Vibrio</taxon>
    </lineage>
</organism>
<dbReference type="OrthoDB" id="9801656at2"/>
<dbReference type="GO" id="GO:0005737">
    <property type="term" value="C:cytoplasm"/>
    <property type="evidence" value="ECO:0007669"/>
    <property type="project" value="TreeGrafter"/>
</dbReference>
<dbReference type="InterPro" id="IPR016181">
    <property type="entry name" value="Acyl_CoA_acyltransferase"/>
</dbReference>
<dbReference type="Pfam" id="PF13302">
    <property type="entry name" value="Acetyltransf_3"/>
    <property type="match status" value="1"/>
</dbReference>
<keyword evidence="1 5" id="KW-0808">Transferase</keyword>
<dbReference type="Gene3D" id="3.40.630.30">
    <property type="match status" value="1"/>
</dbReference>
<evidence type="ECO:0000256" key="3">
    <source>
        <dbReference type="ARBA" id="ARBA00038502"/>
    </source>
</evidence>
<dbReference type="SUPFAM" id="SSF55729">
    <property type="entry name" value="Acyl-CoA N-acyltransferases (Nat)"/>
    <property type="match status" value="1"/>
</dbReference>
<gene>
    <name evidence="5" type="ORF">FIV01_16095</name>
</gene>
<dbReference type="InterPro" id="IPR000182">
    <property type="entry name" value="GNAT_dom"/>
</dbReference>
<geneLocation type="plasmid" evidence="6">
    <name>pthaf100_a</name>
</geneLocation>
<evidence type="ECO:0000256" key="1">
    <source>
        <dbReference type="ARBA" id="ARBA00022679"/>
    </source>
</evidence>
<name>A0A5P9CNX3_9VIBR</name>
<feature type="domain" description="N-acetyltransferase" evidence="4">
    <location>
        <begin position="15"/>
        <end position="159"/>
    </location>
</feature>
<dbReference type="RefSeq" id="WP_152431980.1">
    <property type="nucleotide sequence ID" value="NZ_CBCSDK010000011.1"/>
</dbReference>
<keyword evidence="5" id="KW-0614">Plasmid</keyword>
<proteinExistence type="inferred from homology"/>
<dbReference type="InterPro" id="IPR051531">
    <property type="entry name" value="N-acetyltransferase"/>
</dbReference>
<dbReference type="Proteomes" id="UP000326936">
    <property type="component" value="Plasmid pTHAF100_a"/>
</dbReference>
<dbReference type="PANTHER" id="PTHR43792:SF8">
    <property type="entry name" value="[RIBOSOMAL PROTEIN US5]-ALANINE N-ACETYLTRANSFERASE"/>
    <property type="match status" value="1"/>
</dbReference>
<keyword evidence="6" id="KW-1185">Reference proteome</keyword>
<evidence type="ECO:0000259" key="4">
    <source>
        <dbReference type="PROSITE" id="PS51186"/>
    </source>
</evidence>
<dbReference type="PROSITE" id="PS51186">
    <property type="entry name" value="GNAT"/>
    <property type="match status" value="1"/>
</dbReference>
<protein>
    <submittedName>
        <fullName evidence="5">Ribosomal-protein-S5-alanine N-acetyltransferase</fullName>
    </submittedName>
</protein>
<dbReference type="GO" id="GO:0008999">
    <property type="term" value="F:protein-N-terminal-alanine acetyltransferase activity"/>
    <property type="evidence" value="ECO:0007669"/>
    <property type="project" value="TreeGrafter"/>
</dbReference>
<sequence length="168" mass="19166">MRLELLSKKHDKKLLKFELENRDWFESMIPPREPEFYSLLGTTEHIQLFLLEYKARTLIPMLIIDDKGNLVGRINVSNIDSNKHQAHIGYRVGQAFANRGIANYAVTNMVRIVEKFGIKELLAYASTENIASQRVLKTNGFKAVGLVSNYAELHGVPIDCIEFKLCLS</sequence>
<dbReference type="PANTHER" id="PTHR43792">
    <property type="entry name" value="GNAT FAMILY, PUTATIVE (AFU_ORTHOLOGUE AFUA_3G00765)-RELATED-RELATED"/>
    <property type="match status" value="1"/>
</dbReference>
<evidence type="ECO:0000256" key="2">
    <source>
        <dbReference type="ARBA" id="ARBA00023315"/>
    </source>
</evidence>
<dbReference type="KEGG" id="vaq:FIV01_16095"/>
<dbReference type="EMBL" id="CP045351">
    <property type="protein sequence ID" value="QFT27910.1"/>
    <property type="molecule type" value="Genomic_DNA"/>
</dbReference>